<keyword evidence="1" id="KW-0472">Membrane</keyword>
<accession>A0ABD5T3K9</accession>
<reference evidence="2 3" key="1">
    <citation type="journal article" date="2019" name="Int. J. Syst. Evol. Microbiol.">
        <title>The Global Catalogue of Microorganisms (GCM) 10K type strain sequencing project: providing services to taxonomists for standard genome sequencing and annotation.</title>
        <authorList>
            <consortium name="The Broad Institute Genomics Platform"/>
            <consortium name="The Broad Institute Genome Sequencing Center for Infectious Disease"/>
            <person name="Wu L."/>
            <person name="Ma J."/>
        </authorList>
    </citation>
    <scope>NUCLEOTIDE SEQUENCE [LARGE SCALE GENOMIC DNA]</scope>
    <source>
        <strain evidence="2 3">PJ61</strain>
    </source>
</reference>
<dbReference type="EMBL" id="JBHSWT010000624">
    <property type="protein sequence ID" value="MFC6772066.1"/>
    <property type="molecule type" value="Genomic_DNA"/>
</dbReference>
<protein>
    <submittedName>
        <fullName evidence="2">Phosphate ABC transporter, permease protein PstA</fullName>
    </submittedName>
</protein>
<organism evidence="2 3">
    <name type="scientific">Halorubrum pallidum</name>
    <dbReference type="NCBI Taxonomy" id="1526114"/>
    <lineage>
        <taxon>Archaea</taxon>
        <taxon>Methanobacteriati</taxon>
        <taxon>Methanobacteriota</taxon>
        <taxon>Stenosarchaea group</taxon>
        <taxon>Halobacteria</taxon>
        <taxon>Halobacteriales</taxon>
        <taxon>Haloferacaceae</taxon>
        <taxon>Halorubrum</taxon>
    </lineage>
</organism>
<feature type="transmembrane region" description="Helical" evidence="1">
    <location>
        <begin position="24"/>
        <end position="46"/>
    </location>
</feature>
<keyword evidence="1" id="KW-1133">Transmembrane helix</keyword>
<dbReference type="AlphaFoldDB" id="A0ABD5T3K9"/>
<feature type="non-terminal residue" evidence="2">
    <location>
        <position position="97"/>
    </location>
</feature>
<proteinExistence type="predicted"/>
<keyword evidence="1" id="KW-0812">Transmembrane</keyword>
<feature type="transmembrane region" description="Helical" evidence="1">
    <location>
        <begin position="58"/>
        <end position="78"/>
    </location>
</feature>
<dbReference type="Proteomes" id="UP001596274">
    <property type="component" value="Unassembled WGS sequence"/>
</dbReference>
<name>A0ABD5T3K9_9EURY</name>
<evidence type="ECO:0000313" key="2">
    <source>
        <dbReference type="EMBL" id="MFC6772066.1"/>
    </source>
</evidence>
<sequence>MATDNANADGFGEVSRVRGIIFEYLSFGASVFGLVALGVLLVYVAIDAFDLANASPEWLLTYFLTLVVPFLAFCLYSASDPEVTRRALGALGGGLVA</sequence>
<comment type="caution">
    <text evidence="2">The sequence shown here is derived from an EMBL/GenBank/DDBJ whole genome shotgun (WGS) entry which is preliminary data.</text>
</comment>
<evidence type="ECO:0000256" key="1">
    <source>
        <dbReference type="SAM" id="Phobius"/>
    </source>
</evidence>
<evidence type="ECO:0000313" key="3">
    <source>
        <dbReference type="Proteomes" id="UP001596274"/>
    </source>
</evidence>
<gene>
    <name evidence="2" type="ORF">ACFQDD_11165</name>
</gene>
<keyword evidence="3" id="KW-1185">Reference proteome</keyword>